<dbReference type="EMBL" id="OV121140">
    <property type="protein sequence ID" value="CAH0564438.1"/>
    <property type="molecule type" value="Genomic_DNA"/>
</dbReference>
<keyword evidence="4 5" id="KW-0732">Signal</keyword>
<evidence type="ECO:0000313" key="6">
    <source>
        <dbReference type="EMBL" id="CAH0564438.1"/>
    </source>
</evidence>
<dbReference type="Gene3D" id="2.120.10.30">
    <property type="entry name" value="TolB, C-terminal domain"/>
    <property type="match status" value="1"/>
</dbReference>
<protein>
    <submittedName>
        <fullName evidence="6">Uncharacterized protein</fullName>
    </submittedName>
</protein>
<dbReference type="OrthoDB" id="7776143at2759"/>
<sequence length="396" mass="44382">MAYLPMLMFFGCCLSTLAAKSQIINEWPSLTFNFPSFYDYNNYKPENTLFTGIEVTPDRIFLAMPRLRLGVPATLATISRRGVVGEPLQAYPNWDFHPAGQGNNNSCSGLTSVYRMRMDSCNRLWVLDSGVMTSIDDFTRICPPKIVIFDLNTDLPVQTIQLPDNVLRPASLLTNIVIDESIRGACDNSYAYITDTAAPGLIVLDTLQGNTWRFIHSSMFPDPDYSDYTVAGETFTLMDGIVGMAHSPRLGQLFYQPLATLKIFSVPTSELVKGPPAEFAPFRVSLAGRKSSQGLGIALNPYDDTLFFSPIVETSVASWNPVTNEQKLLAYDPVALQFPAELRYVAADNSVYILSTRFQKFFLRTVNINEVNLRIIRIQLPKSRPQQSFPNKFFLK</sequence>
<dbReference type="PANTHER" id="PTHR10009:SF19">
    <property type="entry name" value="RE55542P"/>
    <property type="match status" value="1"/>
</dbReference>
<evidence type="ECO:0000256" key="4">
    <source>
        <dbReference type="ARBA" id="ARBA00022729"/>
    </source>
</evidence>
<evidence type="ECO:0000256" key="3">
    <source>
        <dbReference type="ARBA" id="ARBA00022525"/>
    </source>
</evidence>
<dbReference type="AlphaFoldDB" id="A0A9P0BJI5"/>
<accession>A0A9P0BJI5</accession>
<evidence type="ECO:0000256" key="5">
    <source>
        <dbReference type="SAM" id="SignalP"/>
    </source>
</evidence>
<evidence type="ECO:0000256" key="2">
    <source>
        <dbReference type="ARBA" id="ARBA00009127"/>
    </source>
</evidence>
<dbReference type="Pfam" id="PF03022">
    <property type="entry name" value="MRJP"/>
    <property type="match status" value="1"/>
</dbReference>
<keyword evidence="3" id="KW-0964">Secreted</keyword>
<dbReference type="InterPro" id="IPR011042">
    <property type="entry name" value="6-blade_b-propeller_TolB-like"/>
</dbReference>
<dbReference type="InterPro" id="IPR017996">
    <property type="entry name" value="MRJP/yellow-related"/>
</dbReference>
<feature type="signal peptide" evidence="5">
    <location>
        <begin position="1"/>
        <end position="18"/>
    </location>
</feature>
<dbReference type="Proteomes" id="UP001154078">
    <property type="component" value="Chromosome 9"/>
</dbReference>
<evidence type="ECO:0000256" key="1">
    <source>
        <dbReference type="ARBA" id="ARBA00004613"/>
    </source>
</evidence>
<reference evidence="6" key="1">
    <citation type="submission" date="2021-12" db="EMBL/GenBank/DDBJ databases">
        <authorList>
            <person name="King R."/>
        </authorList>
    </citation>
    <scope>NUCLEOTIDE SEQUENCE</scope>
</reference>
<comment type="similarity">
    <text evidence="2">Belongs to the major royal jelly protein family.</text>
</comment>
<gene>
    <name evidence="6" type="ORF">MELIAE_LOCUS13005</name>
</gene>
<dbReference type="SUPFAM" id="SSF50969">
    <property type="entry name" value="YVTN repeat-like/Quinoprotein amine dehydrogenase"/>
    <property type="match status" value="1"/>
</dbReference>
<dbReference type="PANTHER" id="PTHR10009">
    <property type="entry name" value="PROTEIN YELLOW-RELATED"/>
    <property type="match status" value="1"/>
</dbReference>
<name>A0A9P0BJI5_BRAAE</name>
<keyword evidence="7" id="KW-1185">Reference proteome</keyword>
<dbReference type="FunFam" id="2.120.10.30:FF:000045">
    <property type="entry name" value="Blast:Protein yellow"/>
    <property type="match status" value="1"/>
</dbReference>
<dbReference type="InterPro" id="IPR011044">
    <property type="entry name" value="Quino_amine_DH_bsu"/>
</dbReference>
<comment type="subcellular location">
    <subcellularLocation>
        <location evidence="1">Secreted</location>
    </subcellularLocation>
</comment>
<feature type="chain" id="PRO_5040445622" evidence="5">
    <location>
        <begin position="19"/>
        <end position="396"/>
    </location>
</feature>
<organism evidence="6 7">
    <name type="scientific">Brassicogethes aeneus</name>
    <name type="common">Rape pollen beetle</name>
    <name type="synonym">Meligethes aeneus</name>
    <dbReference type="NCBI Taxonomy" id="1431903"/>
    <lineage>
        <taxon>Eukaryota</taxon>
        <taxon>Metazoa</taxon>
        <taxon>Ecdysozoa</taxon>
        <taxon>Arthropoda</taxon>
        <taxon>Hexapoda</taxon>
        <taxon>Insecta</taxon>
        <taxon>Pterygota</taxon>
        <taxon>Neoptera</taxon>
        <taxon>Endopterygota</taxon>
        <taxon>Coleoptera</taxon>
        <taxon>Polyphaga</taxon>
        <taxon>Cucujiformia</taxon>
        <taxon>Nitidulidae</taxon>
        <taxon>Meligethinae</taxon>
        <taxon>Brassicogethes</taxon>
    </lineage>
</organism>
<proteinExistence type="inferred from homology"/>
<dbReference type="GO" id="GO:0005576">
    <property type="term" value="C:extracellular region"/>
    <property type="evidence" value="ECO:0007669"/>
    <property type="project" value="UniProtKB-SubCell"/>
</dbReference>
<evidence type="ECO:0000313" key="7">
    <source>
        <dbReference type="Proteomes" id="UP001154078"/>
    </source>
</evidence>